<dbReference type="AlphaFoldDB" id="A0A3N2Q1W0"/>
<keyword evidence="2" id="KW-1185">Reference proteome</keyword>
<accession>A0A3N2Q1W0</accession>
<proteinExistence type="predicted"/>
<evidence type="ECO:0000313" key="1">
    <source>
        <dbReference type="EMBL" id="ROT40722.1"/>
    </source>
</evidence>
<dbReference type="RefSeq" id="XP_028468528.1">
    <property type="nucleotide sequence ID" value="XM_028606472.1"/>
</dbReference>
<name>A0A3N2Q1W0_SODAK</name>
<organism evidence="1 2">
    <name type="scientific">Sodiomyces alkalinus (strain CBS 110278 / VKM F-3762 / F11)</name>
    <name type="common">Alkaliphilic filamentous fungus</name>
    <dbReference type="NCBI Taxonomy" id="1314773"/>
    <lineage>
        <taxon>Eukaryota</taxon>
        <taxon>Fungi</taxon>
        <taxon>Dikarya</taxon>
        <taxon>Ascomycota</taxon>
        <taxon>Pezizomycotina</taxon>
        <taxon>Sordariomycetes</taxon>
        <taxon>Hypocreomycetidae</taxon>
        <taxon>Glomerellales</taxon>
        <taxon>Plectosphaerellaceae</taxon>
        <taxon>Sodiomyces</taxon>
    </lineage>
</organism>
<evidence type="ECO:0000313" key="2">
    <source>
        <dbReference type="Proteomes" id="UP000272025"/>
    </source>
</evidence>
<protein>
    <submittedName>
        <fullName evidence="1">Uncharacterized protein</fullName>
    </submittedName>
</protein>
<dbReference type="GeneID" id="39574950"/>
<dbReference type="Proteomes" id="UP000272025">
    <property type="component" value="Unassembled WGS sequence"/>
</dbReference>
<gene>
    <name evidence="1" type="ORF">SODALDRAFT_103260</name>
</gene>
<reference evidence="1 2" key="1">
    <citation type="journal article" date="2018" name="Mol. Ecol.">
        <title>The obligate alkalophilic soda-lake fungus Sodiomyces alkalinus has shifted to a protein diet.</title>
        <authorList>
            <person name="Grum-Grzhimaylo A.A."/>
            <person name="Falkoski D.L."/>
            <person name="van den Heuvel J."/>
            <person name="Valero-Jimenez C.A."/>
            <person name="Min B."/>
            <person name="Choi I.G."/>
            <person name="Lipzen A."/>
            <person name="Daum C.G."/>
            <person name="Aanen D.K."/>
            <person name="Tsang A."/>
            <person name="Henrissat B."/>
            <person name="Bilanenko E.N."/>
            <person name="de Vries R.P."/>
            <person name="van Kan J.A.L."/>
            <person name="Grigoriev I.V."/>
            <person name="Debets A.J.M."/>
        </authorList>
    </citation>
    <scope>NUCLEOTIDE SEQUENCE [LARGE SCALE GENOMIC DNA]</scope>
    <source>
        <strain evidence="1 2">F11</strain>
    </source>
</reference>
<sequence length="127" mass="14929">MFRRAYLQACWTAGSSTPLDFLDCRNSCRTSCLAIRKVEMKSHQRRISRGRSAEFFNLRRGICFANHSEEIVRTFWSVMVPSCLFFLRRSSTWSWDIRPSSWMDSNPKTASSSEIVMMYMAEFFPQN</sequence>
<dbReference type="EMBL" id="ML119052">
    <property type="protein sequence ID" value="ROT40722.1"/>
    <property type="molecule type" value="Genomic_DNA"/>
</dbReference>